<sequence>MANPALPDVPQLFARFDSDAGSSGAARDRFEMLVTDLVKVKHPDATTVEGPGNRDWGIDTFWGQLAGGSVLVWQSKYIRDWQDKTPQSQIRTSFESAVKHATAEKYKITAWTLAVPCKLAPDQLKWLQGWAKRQSAATGIAIQLWDGTELRNQLLTRDAMDVRREYFPHTVESIPVALGIQSAEPIAVTDDLTQFEGALFVRQLREAGSVETDSACAHFFATDALIRDFEAKGHEDAMTSMTELHLEVHDIWERNFNEQLVTAQDDGRLPRLLSLVTDAAAACPNPHGLHLARAHKKGTAHRLVEQKKAGWVAHWRDVAASHVQPGAVEGDVVQVPDGNAPAIAGQAEPVATP</sequence>
<accession>A0A4R4ZMD1</accession>
<dbReference type="EMBL" id="SMKX01000044">
    <property type="protein sequence ID" value="TDD58839.1"/>
    <property type="molecule type" value="Genomic_DNA"/>
</dbReference>
<comment type="caution">
    <text evidence="1">The sequence shown here is derived from an EMBL/GenBank/DDBJ whole genome shotgun (WGS) entry which is preliminary data.</text>
</comment>
<gene>
    <name evidence="1" type="ORF">E1263_17325</name>
</gene>
<name>A0A4R4ZMD1_9ACTN</name>
<protein>
    <recommendedName>
        <fullName evidence="3">Serine/threonine protein kinase</fullName>
    </recommendedName>
</protein>
<reference evidence="1 2" key="1">
    <citation type="submission" date="2019-03" db="EMBL/GenBank/DDBJ databases">
        <title>Draft genome sequences of novel Actinobacteria.</title>
        <authorList>
            <person name="Sahin N."/>
            <person name="Ay H."/>
            <person name="Saygin H."/>
        </authorList>
    </citation>
    <scope>NUCLEOTIDE SEQUENCE [LARGE SCALE GENOMIC DNA]</scope>
    <source>
        <strain evidence="1 2">JCM 13523</strain>
    </source>
</reference>
<evidence type="ECO:0008006" key="3">
    <source>
        <dbReference type="Google" id="ProtNLM"/>
    </source>
</evidence>
<dbReference type="Proteomes" id="UP000295124">
    <property type="component" value="Unassembled WGS sequence"/>
</dbReference>
<dbReference type="AlphaFoldDB" id="A0A4R4ZMD1"/>
<organism evidence="1 2">
    <name type="scientific">Kribbella antibiotica</name>
    <dbReference type="NCBI Taxonomy" id="190195"/>
    <lineage>
        <taxon>Bacteria</taxon>
        <taxon>Bacillati</taxon>
        <taxon>Actinomycetota</taxon>
        <taxon>Actinomycetes</taxon>
        <taxon>Propionibacteriales</taxon>
        <taxon>Kribbellaceae</taxon>
        <taxon>Kribbella</taxon>
    </lineage>
</organism>
<dbReference type="OrthoDB" id="7067242at2"/>
<keyword evidence="2" id="KW-1185">Reference proteome</keyword>
<proteinExistence type="predicted"/>
<dbReference type="RefSeq" id="WP_132168543.1">
    <property type="nucleotide sequence ID" value="NZ_SMKX01000044.1"/>
</dbReference>
<evidence type="ECO:0000313" key="2">
    <source>
        <dbReference type="Proteomes" id="UP000295124"/>
    </source>
</evidence>
<evidence type="ECO:0000313" key="1">
    <source>
        <dbReference type="EMBL" id="TDD58839.1"/>
    </source>
</evidence>